<dbReference type="AlphaFoldDB" id="A0A1C7NR63"/>
<evidence type="ECO:0000313" key="2">
    <source>
        <dbReference type="Proteomes" id="UP000093000"/>
    </source>
</evidence>
<keyword evidence="2" id="KW-1185">Reference proteome</keyword>
<comment type="caution">
    <text evidence="1">The sequence shown here is derived from an EMBL/GenBank/DDBJ whole genome shotgun (WGS) entry which is preliminary data.</text>
</comment>
<gene>
    <name evidence="1" type="ORF">A0J61_02210</name>
</gene>
<dbReference type="Proteomes" id="UP000093000">
    <property type="component" value="Unassembled WGS sequence"/>
</dbReference>
<protein>
    <submittedName>
        <fullName evidence="1">Uncharacterized protein</fullName>
    </submittedName>
</protein>
<dbReference type="OrthoDB" id="5576441at2759"/>
<organism evidence="1 2">
    <name type="scientific">Choanephora cucurbitarum</name>
    <dbReference type="NCBI Taxonomy" id="101091"/>
    <lineage>
        <taxon>Eukaryota</taxon>
        <taxon>Fungi</taxon>
        <taxon>Fungi incertae sedis</taxon>
        <taxon>Mucoromycota</taxon>
        <taxon>Mucoromycotina</taxon>
        <taxon>Mucoromycetes</taxon>
        <taxon>Mucorales</taxon>
        <taxon>Mucorineae</taxon>
        <taxon>Choanephoraceae</taxon>
        <taxon>Choanephoroideae</taxon>
        <taxon>Choanephora</taxon>
    </lineage>
</organism>
<reference evidence="1 2" key="1">
    <citation type="submission" date="2016-03" db="EMBL/GenBank/DDBJ databases">
        <title>Choanephora cucurbitarum.</title>
        <authorList>
            <person name="Min B."/>
            <person name="Park H."/>
            <person name="Park J.-H."/>
            <person name="Shin H.-D."/>
            <person name="Choi I.-G."/>
        </authorList>
    </citation>
    <scope>NUCLEOTIDE SEQUENCE [LARGE SCALE GENOMIC DNA]</scope>
    <source>
        <strain evidence="1 2">KUS-F28377</strain>
    </source>
</reference>
<sequence length="256" mass="29101">MTNSLEREGSYILYQLTRTLTPEPISCHTCRKKEDKIDIQQCLKKDLSPQTYLKLALILSNNGSNVDLDNSREDVVLLGNFATLIAEDSTFALLLIERLYLLCSEHEGLDTIQIISQLLGKSDEFHKYRELEFIKLLRQEMKPSTIQQIKQQVEAKAVQLDRLVVSDIKLARLIPLLGAVYGSPNSLYDMSFFRQDSLTIISDVVNQQPELAERAQSYEEDSQSSQTNICDYLPDVDDNEHLILSLPLDSSTSDIE</sequence>
<name>A0A1C7NR63_9FUNG</name>
<dbReference type="EMBL" id="LUGH01000080">
    <property type="protein sequence ID" value="OBZ89744.1"/>
    <property type="molecule type" value="Genomic_DNA"/>
</dbReference>
<evidence type="ECO:0000313" key="1">
    <source>
        <dbReference type="EMBL" id="OBZ89744.1"/>
    </source>
</evidence>
<proteinExistence type="predicted"/>
<dbReference type="InParanoid" id="A0A1C7NR63"/>
<accession>A0A1C7NR63</accession>